<dbReference type="RefSeq" id="WP_010882981.1">
    <property type="nucleotide sequence ID" value="NZ_CP160064.1"/>
</dbReference>
<dbReference type="Pfam" id="PF17455">
    <property type="entry name" value="LtuB"/>
    <property type="match status" value="1"/>
</dbReference>
<dbReference type="EMBL" id="LN847231">
    <property type="protein sequence ID" value="CRI46937.1"/>
    <property type="molecule type" value="Genomic_DNA"/>
</dbReference>
<dbReference type="EMBL" id="LN847008">
    <property type="protein sequence ID" value="CRI41344.1"/>
    <property type="molecule type" value="Genomic_DNA"/>
</dbReference>
<evidence type="ECO:0000313" key="10">
    <source>
        <dbReference type="EMBL" id="CRI51489.1"/>
    </source>
</evidence>
<organism evidence="4">
    <name type="scientific">Chlamydia pneumoniae</name>
    <name type="common">Chlamydophila pneumoniae</name>
    <dbReference type="NCBI Taxonomy" id="83558"/>
    <lineage>
        <taxon>Bacteria</taxon>
        <taxon>Pseudomonadati</taxon>
        <taxon>Chlamydiota</taxon>
        <taxon>Chlamydiia</taxon>
        <taxon>Chlamydiales</taxon>
        <taxon>Chlamydiaceae</taxon>
        <taxon>Chlamydia/Chlamydophila group</taxon>
        <taxon>Chlamydia</taxon>
    </lineage>
</organism>
<dbReference type="PATRIC" id="fig|83558.13.peg.355"/>
<dbReference type="OMA" id="KKHHYST"/>
<evidence type="ECO:0000313" key="2">
    <source>
        <dbReference type="EMBL" id="CRI40212.1"/>
    </source>
</evidence>
<evidence type="ECO:0000313" key="5">
    <source>
        <dbReference type="EMBL" id="CRI43568.1"/>
    </source>
</evidence>
<name>A0A0F7WQG7_CHLPN</name>
<dbReference type="EMBL" id="LN847044">
    <property type="protein sequence ID" value="CRI42445.1"/>
    <property type="molecule type" value="Genomic_DNA"/>
</dbReference>
<evidence type="ECO:0000313" key="11">
    <source>
        <dbReference type="EMBL" id="CRI52681.1"/>
    </source>
</evidence>
<dbReference type="EMBL" id="LN846998">
    <property type="protein sequence ID" value="CRI37946.1"/>
    <property type="molecule type" value="Genomic_DNA"/>
</dbReference>
<dbReference type="InterPro" id="IPR020502">
    <property type="entry name" value="LtuB"/>
</dbReference>
<dbReference type="EMBL" id="LN849035">
    <property type="protein sequence ID" value="CRI72981.1"/>
    <property type="molecule type" value="Genomic_DNA"/>
</dbReference>
<evidence type="ECO:0000313" key="7">
    <source>
        <dbReference type="EMBL" id="CRI46937.1"/>
    </source>
</evidence>
<dbReference type="EMBL" id="LN847163">
    <property type="protein sequence ID" value="CRI43568.1"/>
    <property type="molecule type" value="Genomic_DNA"/>
</dbReference>
<evidence type="ECO:0000313" key="1">
    <source>
        <dbReference type="EMBL" id="CRI37946.1"/>
    </source>
</evidence>
<dbReference type="EMBL" id="LN847252">
    <property type="protein sequence ID" value="CRI52681.1"/>
    <property type="molecule type" value="Genomic_DNA"/>
</dbReference>
<dbReference type="OrthoDB" id="19032at2"/>
<dbReference type="EMBL" id="LN847244">
    <property type="protein sequence ID" value="CRI49232.1"/>
    <property type="molecule type" value="Genomic_DNA"/>
</dbReference>
<evidence type="ECO:0000313" key="8">
    <source>
        <dbReference type="EMBL" id="CRI49232.1"/>
    </source>
</evidence>
<evidence type="ECO:0000313" key="6">
    <source>
        <dbReference type="EMBL" id="CRI45808.1"/>
    </source>
</evidence>
<evidence type="ECO:0000313" key="12">
    <source>
        <dbReference type="EMBL" id="CRI72981.1"/>
    </source>
</evidence>
<accession>A0A0F7WQG7</accession>
<dbReference type="GeneID" id="45050381"/>
<dbReference type="EMBL" id="LN847226">
    <property type="protein sequence ID" value="CRI45808.1"/>
    <property type="molecule type" value="Genomic_DNA"/>
</dbReference>
<dbReference type="EMBL" id="LN847240">
    <property type="protein sequence ID" value="CRI50362.1"/>
    <property type="molecule type" value="Genomic_DNA"/>
</dbReference>
<dbReference type="EMBL" id="LN847245">
    <property type="protein sequence ID" value="CRI51489.1"/>
    <property type="molecule type" value="Genomic_DNA"/>
</dbReference>
<evidence type="ECO:0000313" key="4">
    <source>
        <dbReference type="EMBL" id="CRI42445.1"/>
    </source>
</evidence>
<gene>
    <name evidence="4" type="primary">ltuB</name>
    <name evidence="1" type="ORF">BN1224_CV15_B_02690</name>
    <name evidence="4" type="ORF">BN1224_DC9_BM_00060</name>
    <name evidence="3" type="ORF">BN1224_GiD_A_03450</name>
    <name evidence="5" type="ORF">BN1224_H12_DF_00010</name>
    <name evidence="6" type="ORF">BN1224_MUL2216_E_00690</name>
    <name evidence="7" type="ORF">BN1224_Panola_E_01540</name>
    <name evidence="9" type="ORF">BN1224_PB1_B_03310</name>
    <name evidence="8" type="ORF">BN1224_U1271_C_01720</name>
    <name evidence="10" type="ORF">BN1224_UZG1_A_03440</name>
    <name evidence="11" type="ORF">BN1224_Wien2_E_01170</name>
    <name evidence="12" type="ORF">BN1224_YK41_BG_00300</name>
    <name evidence="2" type="ORF">CWL029c_C_01720</name>
</gene>
<reference evidence="4" key="1">
    <citation type="submission" date="2015-05" db="EMBL/GenBank/DDBJ databases">
        <authorList>
            <person name="Rattei Thomas"/>
        </authorList>
    </citation>
    <scope>NUCLEOTIDE SEQUENCE</scope>
    <source>
        <strain evidence="1">CV15</strain>
        <strain evidence="2">CWL029c</strain>
        <strain evidence="4">DC9</strain>
        <strain evidence="3">GiD</strain>
        <strain evidence="5">H12</strain>
        <strain evidence="6">MUL2216</strain>
        <strain evidence="7">Panola</strain>
        <strain evidence="9">PB1</strain>
        <strain evidence="8">U1271</strain>
        <strain evidence="10">UZG1</strain>
        <strain evidence="11">Wien2</strain>
        <strain evidence="12">YK41</strain>
    </source>
</reference>
<evidence type="ECO:0000313" key="9">
    <source>
        <dbReference type="EMBL" id="CRI50362.1"/>
    </source>
</evidence>
<sequence>MGKPKKSRTDRALAQEIQKKSTEVLKKPARIKAKNRRKFLIAKEQKTLKHRAQEYDQLVRSLLDSQKKDTDKVLIFNYENGFVFTDKDHFSKYSIRL</sequence>
<proteinExistence type="predicted"/>
<dbReference type="EMBL" id="LN847003">
    <property type="protein sequence ID" value="CRI40212.1"/>
    <property type="molecule type" value="Genomic_DNA"/>
</dbReference>
<protein>
    <submittedName>
        <fullName evidence="4">Late transcription unit B protein</fullName>
    </submittedName>
</protein>
<dbReference type="SMR" id="A0A0F7WQG7"/>
<evidence type="ECO:0000313" key="3">
    <source>
        <dbReference type="EMBL" id="CRI41344.1"/>
    </source>
</evidence>
<dbReference type="AlphaFoldDB" id="A0A0F7WQG7"/>